<evidence type="ECO:0000256" key="1">
    <source>
        <dbReference type="SAM" id="MobiDB-lite"/>
    </source>
</evidence>
<feature type="region of interest" description="Disordered" evidence="1">
    <location>
        <begin position="120"/>
        <end position="169"/>
    </location>
</feature>
<name>A0AAD6RZC1_9AGAR</name>
<dbReference type="AlphaFoldDB" id="A0AAD6RZC1"/>
<dbReference type="Proteomes" id="UP001218188">
    <property type="component" value="Unassembled WGS sequence"/>
</dbReference>
<evidence type="ECO:0000313" key="3">
    <source>
        <dbReference type="Proteomes" id="UP001218188"/>
    </source>
</evidence>
<proteinExistence type="predicted"/>
<sequence>MSSSRAEGPSLPVGIPRELDSRSKHLFKLLENLPTSIPLDPADDVSTYHFYLDSDNTHLLRGGKLLFKEHGKRIDMLQVFIKQNVKENSLPEQWIPGLRSRPRDVERNILTMIHHPNLFPTEPKRIKASTDNTEPSAPPPAPSTSLSVVSTNAKASEDSTAPRPELQQGTLFQFGARKFTATEMETQQRKHAAEAKEKCLAAAEREKRLKENSLEKRCHATHAGFTSALRAAFPRHPRTSQVRDGRLQLSIAFAPDTLAAVDVDVTVSDSTDSTTRFHIRLTFSFLFH</sequence>
<dbReference type="EMBL" id="JARJCM010000370">
    <property type="protein sequence ID" value="KAJ7017924.1"/>
    <property type="molecule type" value="Genomic_DNA"/>
</dbReference>
<accession>A0AAD6RZC1</accession>
<comment type="caution">
    <text evidence="2">The sequence shown here is derived from an EMBL/GenBank/DDBJ whole genome shotgun (WGS) entry which is preliminary data.</text>
</comment>
<keyword evidence="3" id="KW-1185">Reference proteome</keyword>
<gene>
    <name evidence="2" type="ORF">C8F04DRAFT_1278519</name>
</gene>
<reference evidence="2" key="1">
    <citation type="submission" date="2023-03" db="EMBL/GenBank/DDBJ databases">
        <title>Massive genome expansion in bonnet fungi (Mycena s.s.) driven by repeated elements and novel gene families across ecological guilds.</title>
        <authorList>
            <consortium name="Lawrence Berkeley National Laboratory"/>
            <person name="Harder C.B."/>
            <person name="Miyauchi S."/>
            <person name="Viragh M."/>
            <person name="Kuo A."/>
            <person name="Thoen E."/>
            <person name="Andreopoulos B."/>
            <person name="Lu D."/>
            <person name="Skrede I."/>
            <person name="Drula E."/>
            <person name="Henrissat B."/>
            <person name="Morin E."/>
            <person name="Kohler A."/>
            <person name="Barry K."/>
            <person name="LaButti K."/>
            <person name="Morin E."/>
            <person name="Salamov A."/>
            <person name="Lipzen A."/>
            <person name="Mereny Z."/>
            <person name="Hegedus B."/>
            <person name="Baldrian P."/>
            <person name="Stursova M."/>
            <person name="Weitz H."/>
            <person name="Taylor A."/>
            <person name="Grigoriev I.V."/>
            <person name="Nagy L.G."/>
            <person name="Martin F."/>
            <person name="Kauserud H."/>
        </authorList>
    </citation>
    <scope>NUCLEOTIDE SEQUENCE</scope>
    <source>
        <strain evidence="2">CBHHK200</strain>
    </source>
</reference>
<protein>
    <submittedName>
        <fullName evidence="2">Uncharacterized protein</fullName>
    </submittedName>
</protein>
<organism evidence="2 3">
    <name type="scientific">Mycena alexandri</name>
    <dbReference type="NCBI Taxonomy" id="1745969"/>
    <lineage>
        <taxon>Eukaryota</taxon>
        <taxon>Fungi</taxon>
        <taxon>Dikarya</taxon>
        <taxon>Basidiomycota</taxon>
        <taxon>Agaricomycotina</taxon>
        <taxon>Agaricomycetes</taxon>
        <taxon>Agaricomycetidae</taxon>
        <taxon>Agaricales</taxon>
        <taxon>Marasmiineae</taxon>
        <taxon>Mycenaceae</taxon>
        <taxon>Mycena</taxon>
    </lineage>
</organism>
<evidence type="ECO:0000313" key="2">
    <source>
        <dbReference type="EMBL" id="KAJ7017924.1"/>
    </source>
</evidence>